<keyword evidence="2" id="KW-0315">Glutamine amidotransferase</keyword>
<proteinExistence type="predicted"/>
<comment type="caution">
    <text evidence="2">The sequence shown here is derived from an EMBL/GenBank/DDBJ whole genome shotgun (WGS) entry which is preliminary data.</text>
</comment>
<dbReference type="PANTHER" id="PTHR42695:SF5">
    <property type="entry name" value="GLUTAMINE AMIDOTRANSFERASE YLR126C-RELATED"/>
    <property type="match status" value="1"/>
</dbReference>
<dbReference type="SUPFAM" id="SSF52317">
    <property type="entry name" value="Class I glutamine amidotransferase-like"/>
    <property type="match status" value="1"/>
</dbReference>
<name>A0ABP9SBG6_9GAMM</name>
<evidence type="ECO:0000313" key="2">
    <source>
        <dbReference type="EMBL" id="GAA5193782.1"/>
    </source>
</evidence>
<organism evidence="2 3">
    <name type="scientific">Ferrimonas gelatinilytica</name>
    <dbReference type="NCBI Taxonomy" id="1255257"/>
    <lineage>
        <taxon>Bacteria</taxon>
        <taxon>Pseudomonadati</taxon>
        <taxon>Pseudomonadota</taxon>
        <taxon>Gammaproteobacteria</taxon>
        <taxon>Alteromonadales</taxon>
        <taxon>Ferrimonadaceae</taxon>
        <taxon>Ferrimonas</taxon>
    </lineage>
</organism>
<evidence type="ECO:0000313" key="3">
    <source>
        <dbReference type="Proteomes" id="UP001501600"/>
    </source>
</evidence>
<feature type="domain" description="Glutamine amidotransferase" evidence="1">
    <location>
        <begin position="81"/>
        <end position="190"/>
    </location>
</feature>
<accession>A0ABP9SBG6</accession>
<evidence type="ECO:0000259" key="1">
    <source>
        <dbReference type="Pfam" id="PF00117"/>
    </source>
</evidence>
<dbReference type="CDD" id="cd01741">
    <property type="entry name" value="GATase1_1"/>
    <property type="match status" value="1"/>
</dbReference>
<sequence>MSETRAQIGIVDCDRIDPALAALHGQYSDMFIRALGAQQAGLRFAVYQGMSEPLPEPTQHRAWLITGSRHSAFDPLPWIDNLKAWIRQASRQPVQLAGICFGHQVIAEALGGRVTRSPAGWGMGLYRTQRIGDAPWLDRSPTLALLASHQDQVQQLPSGARLLYRCDFCPYYSFALENRIFTVQGHPEFTIDYNLALAQKRRQRLGEDVYQRALRSFEQQPDSERFLAGLLRFLLREPH</sequence>
<dbReference type="EMBL" id="BAABLF010000027">
    <property type="protein sequence ID" value="GAA5193782.1"/>
    <property type="molecule type" value="Genomic_DNA"/>
</dbReference>
<dbReference type="Proteomes" id="UP001501600">
    <property type="component" value="Unassembled WGS sequence"/>
</dbReference>
<dbReference type="PANTHER" id="PTHR42695">
    <property type="entry name" value="GLUTAMINE AMIDOTRANSFERASE YLR126C-RELATED"/>
    <property type="match status" value="1"/>
</dbReference>
<dbReference type="RefSeq" id="WP_345317521.1">
    <property type="nucleotide sequence ID" value="NZ_BAABLF010000027.1"/>
</dbReference>
<dbReference type="Pfam" id="PF00117">
    <property type="entry name" value="GATase"/>
    <property type="match status" value="1"/>
</dbReference>
<dbReference type="Gene3D" id="3.40.50.880">
    <property type="match status" value="1"/>
</dbReference>
<gene>
    <name evidence="2" type="ORF">GCM10025772_25400</name>
</gene>
<reference evidence="3" key="1">
    <citation type="journal article" date="2019" name="Int. J. Syst. Evol. Microbiol.">
        <title>The Global Catalogue of Microorganisms (GCM) 10K type strain sequencing project: providing services to taxonomists for standard genome sequencing and annotation.</title>
        <authorList>
            <consortium name="The Broad Institute Genomics Platform"/>
            <consortium name="The Broad Institute Genome Sequencing Center for Infectious Disease"/>
            <person name="Wu L."/>
            <person name="Ma J."/>
        </authorList>
    </citation>
    <scope>NUCLEOTIDE SEQUENCE [LARGE SCALE GENOMIC DNA]</scope>
    <source>
        <strain evidence="3">JCM 18720</strain>
    </source>
</reference>
<keyword evidence="3" id="KW-1185">Reference proteome</keyword>
<dbReference type="InterPro" id="IPR017926">
    <property type="entry name" value="GATASE"/>
</dbReference>
<protein>
    <submittedName>
        <fullName evidence="2">Glutamine amidotransferase</fullName>
    </submittedName>
</protein>
<dbReference type="InterPro" id="IPR029062">
    <property type="entry name" value="Class_I_gatase-like"/>
</dbReference>
<dbReference type="InterPro" id="IPR044992">
    <property type="entry name" value="ChyE-like"/>
</dbReference>